<keyword evidence="3 8" id="KW-0812">Transmembrane</keyword>
<organism evidence="10 11">
    <name type="scientific">Symbiodinium natans</name>
    <dbReference type="NCBI Taxonomy" id="878477"/>
    <lineage>
        <taxon>Eukaryota</taxon>
        <taxon>Sar</taxon>
        <taxon>Alveolata</taxon>
        <taxon>Dinophyceae</taxon>
        <taxon>Suessiales</taxon>
        <taxon>Symbiodiniaceae</taxon>
        <taxon>Symbiodinium</taxon>
    </lineage>
</organism>
<gene>
    <name evidence="10" type="primary">CASTOR</name>
    <name evidence="10" type="ORF">SNAT2548_LOCUS6572</name>
</gene>
<evidence type="ECO:0000256" key="3">
    <source>
        <dbReference type="ARBA" id="ARBA00022692"/>
    </source>
</evidence>
<dbReference type="Proteomes" id="UP000604046">
    <property type="component" value="Unassembled WGS sequence"/>
</dbReference>
<comment type="subcellular location">
    <subcellularLocation>
        <location evidence="1">Endomembrane system</location>
        <topology evidence="1">Multi-pass membrane protein</topology>
    </subcellularLocation>
</comment>
<proteinExistence type="predicted"/>
<evidence type="ECO:0000256" key="4">
    <source>
        <dbReference type="ARBA" id="ARBA00022989"/>
    </source>
</evidence>
<dbReference type="GO" id="GO:0006811">
    <property type="term" value="P:monoatomic ion transport"/>
    <property type="evidence" value="ECO:0007669"/>
    <property type="project" value="UniProtKB-KW"/>
</dbReference>
<dbReference type="GO" id="GO:0012505">
    <property type="term" value="C:endomembrane system"/>
    <property type="evidence" value="ECO:0007669"/>
    <property type="project" value="UniProtKB-SubCell"/>
</dbReference>
<dbReference type="Gene3D" id="3.40.50.720">
    <property type="entry name" value="NAD(P)-binding Rossmann-like Domain"/>
    <property type="match status" value="1"/>
</dbReference>
<dbReference type="Pfam" id="PF06241">
    <property type="entry name" value="Castor_Poll_mid"/>
    <property type="match status" value="1"/>
</dbReference>
<feature type="domain" description="CASTOR/POLLUX/SYM8 ion channel conserved" evidence="9">
    <location>
        <begin position="372"/>
        <end position="463"/>
    </location>
</feature>
<dbReference type="OrthoDB" id="414047at2759"/>
<evidence type="ECO:0000256" key="2">
    <source>
        <dbReference type="ARBA" id="ARBA00022448"/>
    </source>
</evidence>
<accession>A0A812JDN9</accession>
<feature type="compositionally biased region" description="Basic and acidic residues" evidence="7">
    <location>
        <begin position="770"/>
        <end position="781"/>
    </location>
</feature>
<keyword evidence="4 8" id="KW-1133">Transmembrane helix</keyword>
<feature type="region of interest" description="Disordered" evidence="7">
    <location>
        <begin position="757"/>
        <end position="781"/>
    </location>
</feature>
<evidence type="ECO:0000256" key="8">
    <source>
        <dbReference type="SAM" id="Phobius"/>
    </source>
</evidence>
<reference evidence="10" key="1">
    <citation type="submission" date="2021-02" db="EMBL/GenBank/DDBJ databases">
        <authorList>
            <person name="Dougan E. K."/>
            <person name="Rhodes N."/>
            <person name="Thang M."/>
            <person name="Chan C."/>
        </authorList>
    </citation>
    <scope>NUCLEOTIDE SEQUENCE</scope>
</reference>
<keyword evidence="2" id="KW-0813">Transport</keyword>
<dbReference type="SUPFAM" id="SSF81324">
    <property type="entry name" value="Voltage-gated potassium channels"/>
    <property type="match status" value="1"/>
</dbReference>
<dbReference type="EMBL" id="CAJNDS010000439">
    <property type="protein sequence ID" value="CAE7206318.1"/>
    <property type="molecule type" value="Genomic_DNA"/>
</dbReference>
<evidence type="ECO:0000256" key="5">
    <source>
        <dbReference type="ARBA" id="ARBA00023065"/>
    </source>
</evidence>
<evidence type="ECO:0000256" key="7">
    <source>
        <dbReference type="SAM" id="MobiDB-lite"/>
    </source>
</evidence>
<name>A0A812JDN9_9DINO</name>
<dbReference type="AlphaFoldDB" id="A0A812JDN9"/>
<dbReference type="PANTHER" id="PTHR31563">
    <property type="entry name" value="ION CHANNEL POLLUX-RELATED"/>
    <property type="match status" value="1"/>
</dbReference>
<evidence type="ECO:0000256" key="1">
    <source>
        <dbReference type="ARBA" id="ARBA00004127"/>
    </source>
</evidence>
<keyword evidence="11" id="KW-1185">Reference proteome</keyword>
<evidence type="ECO:0000313" key="10">
    <source>
        <dbReference type="EMBL" id="CAE7206318.1"/>
    </source>
</evidence>
<feature type="transmembrane region" description="Helical" evidence="8">
    <location>
        <begin position="184"/>
        <end position="204"/>
    </location>
</feature>
<keyword evidence="5" id="KW-0406">Ion transport</keyword>
<evidence type="ECO:0000256" key="6">
    <source>
        <dbReference type="ARBA" id="ARBA00023136"/>
    </source>
</evidence>
<evidence type="ECO:0000313" key="11">
    <source>
        <dbReference type="Proteomes" id="UP000604046"/>
    </source>
</evidence>
<evidence type="ECO:0000259" key="9">
    <source>
        <dbReference type="Pfam" id="PF06241"/>
    </source>
</evidence>
<keyword evidence="6 8" id="KW-0472">Membrane</keyword>
<dbReference type="InterPro" id="IPR010420">
    <property type="entry name" value="CASTOR/POLLUX/SYM8_dom"/>
</dbReference>
<comment type="caution">
    <text evidence="10">The sequence shown here is derived from an EMBL/GenBank/DDBJ whole genome shotgun (WGS) entry which is preliminary data.</text>
</comment>
<protein>
    <submittedName>
        <fullName evidence="10">CASTOR protein</fullName>
    </submittedName>
</protein>
<sequence length="781" mass="85660">MAAHQSCPAVAAVEPTSAVSQIGALALDFASKLSTLSEAERCELMHRLALTTPGTSEELSEDETFSETILGQALLMLFSLWVLGLFAYFGRAVVNERRRYHSRQAQRQGTFTEYLQYRFGYWYTWTEHSAAIVLMSISLALLIFGGALLRVLIQQPLSEGLWSAWLWIAAPDGGASAETAAGRLVGLIVSIGGMLVFALLMSVISEMFEEALRTFRNGTLPVIEGNHTVIIGYVTPTLRILAQELCAACESEGGILIAILSPMPKPEVEELLRDGDAGWMKNSTIVVRSGDACKVEDLSKVAVQGAKKVIIMSKPGVSREEADASTVNVLLALRNNRWPREGVSVVQCQLVRNQGLFKRLLTDGSQVVTVNDFIGELMVQCSRQSGLVHAIRSVFSFENDEFYFQHVQGTAGRTVMDLLFSLPNTILIGIKPPGCELEVLPSMDRTLKGDEELCVLAKDDSAVPRHAAPSSLDFGQIDCRRIVERSPDEPHAGQTVIILGWNNSIGAILGEIDDDVGPGSQVIIHAPEAVSMREEFIEAAQKRRKHFYQNFRVEHVQGALGARFRLEELPLETASMVLILATESYSGSASAADSQTLAAIVQVQDILAERCSPEKGSAVIMPQLLDVSIEETLIQTGIHNYVLSGRMAARLLAVISEVPQATCIIDCLTTHKVFQFSIAKLPDYPAATSLNFSEGVSFNDVTMVAALANEVVLGWSELDAGEAGPWEMNPKNRTEKRPWPENARLIVLRRTRQWKQASYRGPRSASVAHPSDERRVCRRVE</sequence>
<feature type="transmembrane region" description="Helical" evidence="8">
    <location>
        <begin position="69"/>
        <end position="89"/>
    </location>
</feature>
<dbReference type="PANTHER" id="PTHR31563:SF10">
    <property type="entry name" value="ION CHANNEL POLLUX-RELATED"/>
    <property type="match status" value="1"/>
</dbReference>
<dbReference type="InterPro" id="IPR044849">
    <property type="entry name" value="CASTOR/POLLUX/SYM8-like"/>
</dbReference>
<feature type="transmembrane region" description="Helical" evidence="8">
    <location>
        <begin position="131"/>
        <end position="153"/>
    </location>
</feature>